<sequence length="85" mass="9444">MLKSPPEDIRDTLRLKMEAGLLKASSILSAIIRAIQVIVISCCIQAYVQQSSLFRQWPSKPTSNPPHSPFAKPKKALLGEIQATW</sequence>
<dbReference type="AlphaFoldDB" id="A0A183P2C6"/>
<name>A0A183P2C6_9TREM</name>
<evidence type="ECO:0000313" key="2">
    <source>
        <dbReference type="Proteomes" id="UP000269396"/>
    </source>
</evidence>
<keyword evidence="2" id="KW-1185">Reference proteome</keyword>
<proteinExistence type="predicted"/>
<accession>A0A183P2C6</accession>
<dbReference type="EMBL" id="UZAL01028978">
    <property type="protein sequence ID" value="VDP45031.1"/>
    <property type="molecule type" value="Genomic_DNA"/>
</dbReference>
<reference evidence="1 2" key="1">
    <citation type="submission" date="2018-11" db="EMBL/GenBank/DDBJ databases">
        <authorList>
            <consortium name="Pathogen Informatics"/>
        </authorList>
    </citation>
    <scope>NUCLEOTIDE SEQUENCE [LARGE SCALE GENOMIC DNA]</scope>
    <source>
        <strain>Denwood</strain>
        <strain evidence="2">Zambia</strain>
    </source>
</reference>
<organism evidence="1 2">
    <name type="scientific">Schistosoma mattheei</name>
    <dbReference type="NCBI Taxonomy" id="31246"/>
    <lineage>
        <taxon>Eukaryota</taxon>
        <taxon>Metazoa</taxon>
        <taxon>Spiralia</taxon>
        <taxon>Lophotrochozoa</taxon>
        <taxon>Platyhelminthes</taxon>
        <taxon>Trematoda</taxon>
        <taxon>Digenea</taxon>
        <taxon>Strigeidida</taxon>
        <taxon>Schistosomatoidea</taxon>
        <taxon>Schistosomatidae</taxon>
        <taxon>Schistosoma</taxon>
    </lineage>
</organism>
<protein>
    <submittedName>
        <fullName evidence="1">Uncharacterized protein</fullName>
    </submittedName>
</protein>
<dbReference type="Proteomes" id="UP000269396">
    <property type="component" value="Unassembled WGS sequence"/>
</dbReference>
<gene>
    <name evidence="1" type="ORF">SMTD_LOCUS8512</name>
</gene>
<evidence type="ECO:0000313" key="1">
    <source>
        <dbReference type="EMBL" id="VDP45031.1"/>
    </source>
</evidence>